<dbReference type="Gene3D" id="1.10.30.50">
    <property type="match status" value="1"/>
</dbReference>
<dbReference type="OrthoDB" id="3778721at2"/>
<keyword evidence="3" id="KW-1185">Reference proteome</keyword>
<dbReference type="EMBL" id="QXGH01000061">
    <property type="protein sequence ID" value="RHW22424.1"/>
    <property type="molecule type" value="Genomic_DNA"/>
</dbReference>
<dbReference type="RefSeq" id="WP_118929228.1">
    <property type="nucleotide sequence ID" value="NZ_QXGH01000061.1"/>
</dbReference>
<dbReference type="CDD" id="cd00085">
    <property type="entry name" value="HNHc"/>
    <property type="match status" value="1"/>
</dbReference>
<name>A0A417XS85_9ACTN</name>
<evidence type="ECO:0000313" key="3">
    <source>
        <dbReference type="Proteomes" id="UP000283644"/>
    </source>
</evidence>
<organism evidence="2 3">
    <name type="scientific">Nocardioides immobilis</name>
    <dbReference type="NCBI Taxonomy" id="2049295"/>
    <lineage>
        <taxon>Bacteria</taxon>
        <taxon>Bacillati</taxon>
        <taxon>Actinomycetota</taxon>
        <taxon>Actinomycetes</taxon>
        <taxon>Propionibacteriales</taxon>
        <taxon>Nocardioidaceae</taxon>
        <taxon>Nocardioides</taxon>
    </lineage>
</organism>
<dbReference type="InterPro" id="IPR003615">
    <property type="entry name" value="HNH_nuc"/>
</dbReference>
<protein>
    <submittedName>
        <fullName evidence="2">HNH endonuclease</fullName>
    </submittedName>
</protein>
<evidence type="ECO:0000313" key="2">
    <source>
        <dbReference type="EMBL" id="RHW22424.1"/>
    </source>
</evidence>
<evidence type="ECO:0000256" key="1">
    <source>
        <dbReference type="SAM" id="MobiDB-lite"/>
    </source>
</evidence>
<comment type="caution">
    <text evidence="2">The sequence shown here is derived from an EMBL/GenBank/DDBJ whole genome shotgun (WGS) entry which is preliminary data.</text>
</comment>
<keyword evidence="2" id="KW-0540">Nuclease</keyword>
<keyword evidence="2" id="KW-0255">Endonuclease</keyword>
<gene>
    <name evidence="2" type="ORF">D0Z08_31445</name>
</gene>
<dbReference type="GO" id="GO:0004519">
    <property type="term" value="F:endonuclease activity"/>
    <property type="evidence" value="ECO:0007669"/>
    <property type="project" value="UniProtKB-KW"/>
</dbReference>
<keyword evidence="2" id="KW-0378">Hydrolase</keyword>
<feature type="compositionally biased region" description="Pro residues" evidence="1">
    <location>
        <begin position="453"/>
        <end position="465"/>
    </location>
</feature>
<feature type="region of interest" description="Disordered" evidence="1">
    <location>
        <begin position="439"/>
        <end position="465"/>
    </location>
</feature>
<proteinExistence type="predicted"/>
<dbReference type="AlphaFoldDB" id="A0A417XS85"/>
<sequence>MDLGTAPLFDLSATPADVAVEGVPVTRSRELLAGIRDDQTAITEHEISKIRRIAEWAGEHVVAEGAEASTVTERGLDTGLPVAGPGAPLISDFAVMELSALVGRSLDSGRSYVGHVVELAYRLPKTWGRVLEGRVPVWKALRFAESTRTLPADAAGFVDRQLAPIAHGVSWAQIDRLVEEALVRYDPQAAEEKRTAAQEARRVDIDLDRVGFDGTAEVTATLDVADALDLETAVARRAKLLGQLGCEESLDVRRSVALGEIARQDLALDLQVVDPDTGEITRTVPGRRVELIVHLNGASGHTADGAVGRFANTRTPISPEQVKEWMGTPGTSVLVRPVIDLNGHQPVDSYEIPDRIRRQVTLADHHCTYPFCTRPAERCDIDHNVPHAQGGPTCRCNLNPKCRGHHRYKTSGLATCRVLSPGTYLWTLPSGLYLVDPTGTYDLTPRPGTTQPSQPPADPADPPDE</sequence>
<dbReference type="Proteomes" id="UP000283644">
    <property type="component" value="Unassembled WGS sequence"/>
</dbReference>
<reference evidence="2 3" key="1">
    <citation type="submission" date="2018-09" db="EMBL/GenBank/DDBJ databases">
        <title>Genome sequencing of Nocardioides immobilis CCTCC AB 2017083 for comparison to Nocardioides silvaticus.</title>
        <authorList>
            <person name="Li C."/>
            <person name="Wang G."/>
        </authorList>
    </citation>
    <scope>NUCLEOTIDE SEQUENCE [LARGE SCALE GENOMIC DNA]</scope>
    <source>
        <strain evidence="2 3">CCTCC AB 2017083</strain>
    </source>
</reference>
<accession>A0A417XS85</accession>